<evidence type="ECO:0000256" key="3">
    <source>
        <dbReference type="ARBA" id="ARBA00023136"/>
    </source>
</evidence>
<dbReference type="Pfam" id="PF13505">
    <property type="entry name" value="OMP_b-brl"/>
    <property type="match status" value="1"/>
</dbReference>
<protein>
    <submittedName>
        <fullName evidence="7">Opacity protein-like surface antigen</fullName>
    </submittedName>
</protein>
<evidence type="ECO:0000256" key="5">
    <source>
        <dbReference type="SAM" id="SignalP"/>
    </source>
</evidence>
<feature type="chain" id="PRO_5014767107" evidence="5">
    <location>
        <begin position="33"/>
        <end position="215"/>
    </location>
</feature>
<evidence type="ECO:0000256" key="1">
    <source>
        <dbReference type="ARBA" id="ARBA00004370"/>
    </source>
</evidence>
<dbReference type="InterPro" id="IPR011250">
    <property type="entry name" value="OMP/PagP_B-barrel"/>
</dbReference>
<proteinExistence type="inferred from homology"/>
<gene>
    <name evidence="7" type="ORF">BC777_0885</name>
</gene>
<dbReference type="InterPro" id="IPR051692">
    <property type="entry name" value="OMP-like"/>
</dbReference>
<evidence type="ECO:0000256" key="4">
    <source>
        <dbReference type="ARBA" id="ARBA00038306"/>
    </source>
</evidence>
<dbReference type="AlphaFoldDB" id="A0A2M8WM81"/>
<dbReference type="PANTHER" id="PTHR34001:SF3">
    <property type="entry name" value="BLL7405 PROTEIN"/>
    <property type="match status" value="1"/>
</dbReference>
<dbReference type="Gene3D" id="2.40.160.20">
    <property type="match status" value="1"/>
</dbReference>
<organism evidence="7 8">
    <name type="scientific">Yoonia maricola</name>
    <dbReference type="NCBI Taxonomy" id="420999"/>
    <lineage>
        <taxon>Bacteria</taxon>
        <taxon>Pseudomonadati</taxon>
        <taxon>Pseudomonadota</taxon>
        <taxon>Alphaproteobacteria</taxon>
        <taxon>Rhodobacterales</taxon>
        <taxon>Paracoccaceae</taxon>
        <taxon>Yoonia</taxon>
    </lineage>
</organism>
<sequence>MLKRTKARATFRTALKQTALAAVFLSPTVASADWSGGYAGLQLDALVGDDVFVTTIFEGIAVPEDSLEVDTVFSGFAGYQLQQGDFVIGGELAIGQANGLTADGFDSIATDARLIDIKARVGYDLGETLIYGVAGFSQSRLLDVDEEEDFLGLDLDTSTGVNYGFGVDYRITNQFTVGAEYLIRDLATEDEFDEFTSVRIDSKVESLGIRAAYNF</sequence>
<evidence type="ECO:0000313" key="8">
    <source>
        <dbReference type="Proteomes" id="UP000228531"/>
    </source>
</evidence>
<reference evidence="7 8" key="1">
    <citation type="submission" date="2017-11" db="EMBL/GenBank/DDBJ databases">
        <title>Genomic Encyclopedia of Archaeal and Bacterial Type Strains, Phase II (KMG-II): From Individual Species to Whole Genera.</title>
        <authorList>
            <person name="Goeker M."/>
        </authorList>
    </citation>
    <scope>NUCLEOTIDE SEQUENCE [LARGE SCALE GENOMIC DNA]</scope>
    <source>
        <strain evidence="7 8">DSM 29128</strain>
    </source>
</reference>
<dbReference type="GO" id="GO:0016020">
    <property type="term" value="C:membrane"/>
    <property type="evidence" value="ECO:0007669"/>
    <property type="project" value="UniProtKB-SubCell"/>
</dbReference>
<keyword evidence="3" id="KW-0472">Membrane</keyword>
<evidence type="ECO:0000259" key="6">
    <source>
        <dbReference type="Pfam" id="PF13505"/>
    </source>
</evidence>
<feature type="domain" description="Outer membrane protein beta-barrel" evidence="6">
    <location>
        <begin position="19"/>
        <end position="195"/>
    </location>
</feature>
<evidence type="ECO:0000313" key="7">
    <source>
        <dbReference type="EMBL" id="PJI92042.1"/>
    </source>
</evidence>
<dbReference type="Proteomes" id="UP000228531">
    <property type="component" value="Unassembled WGS sequence"/>
</dbReference>
<dbReference type="OrthoDB" id="268975at2"/>
<comment type="subcellular location">
    <subcellularLocation>
        <location evidence="1">Membrane</location>
    </subcellularLocation>
</comment>
<keyword evidence="8" id="KW-1185">Reference proteome</keyword>
<dbReference type="RefSeq" id="WP_100366905.1">
    <property type="nucleotide sequence ID" value="NZ_PGTY01000001.1"/>
</dbReference>
<comment type="caution">
    <text evidence="7">The sequence shown here is derived from an EMBL/GenBank/DDBJ whole genome shotgun (WGS) entry which is preliminary data.</text>
</comment>
<dbReference type="PANTHER" id="PTHR34001">
    <property type="entry name" value="BLL7405 PROTEIN"/>
    <property type="match status" value="1"/>
</dbReference>
<evidence type="ECO:0000256" key="2">
    <source>
        <dbReference type="ARBA" id="ARBA00022729"/>
    </source>
</evidence>
<dbReference type="EMBL" id="PGTY01000001">
    <property type="protein sequence ID" value="PJI92042.1"/>
    <property type="molecule type" value="Genomic_DNA"/>
</dbReference>
<dbReference type="SUPFAM" id="SSF56925">
    <property type="entry name" value="OMPA-like"/>
    <property type="match status" value="1"/>
</dbReference>
<comment type="similarity">
    <text evidence="4">Belongs to the Omp25/RopB family.</text>
</comment>
<dbReference type="InterPro" id="IPR027385">
    <property type="entry name" value="Beta-barrel_OMP"/>
</dbReference>
<accession>A0A2M8WM81</accession>
<feature type="signal peptide" evidence="5">
    <location>
        <begin position="1"/>
        <end position="32"/>
    </location>
</feature>
<keyword evidence="2 5" id="KW-0732">Signal</keyword>
<name>A0A2M8WM81_9RHOB</name>